<dbReference type="InterPro" id="IPR013320">
    <property type="entry name" value="ConA-like_dom_sf"/>
</dbReference>
<protein>
    <submittedName>
        <fullName evidence="1">Putative lectin/glucanase superfamily protein</fullName>
    </submittedName>
</protein>
<gene>
    <name evidence="1" type="ORF">MM415B02587_0003</name>
</gene>
<dbReference type="EMBL" id="MT142831">
    <property type="protein sequence ID" value="QJA89216.1"/>
    <property type="molecule type" value="Genomic_DNA"/>
</dbReference>
<dbReference type="Pfam" id="PF13385">
    <property type="entry name" value="Laminin_G_3"/>
    <property type="match status" value="1"/>
</dbReference>
<dbReference type="GO" id="GO:0030246">
    <property type="term" value="F:carbohydrate binding"/>
    <property type="evidence" value="ECO:0007669"/>
    <property type="project" value="UniProtKB-KW"/>
</dbReference>
<dbReference type="SUPFAM" id="SSF49899">
    <property type="entry name" value="Concanavalin A-like lectins/glucanases"/>
    <property type="match status" value="1"/>
</dbReference>
<dbReference type="Gene3D" id="2.60.120.200">
    <property type="match status" value="1"/>
</dbReference>
<evidence type="ECO:0000313" key="1">
    <source>
        <dbReference type="EMBL" id="QJA89216.1"/>
    </source>
</evidence>
<name>A0A6M3L3F8_9ZZZZ</name>
<reference evidence="1" key="1">
    <citation type="submission" date="2020-03" db="EMBL/GenBank/DDBJ databases">
        <title>The deep terrestrial virosphere.</title>
        <authorList>
            <person name="Holmfeldt K."/>
            <person name="Nilsson E."/>
            <person name="Simone D."/>
            <person name="Lopez-Fernandez M."/>
            <person name="Wu X."/>
            <person name="de Brujin I."/>
            <person name="Lundin D."/>
            <person name="Andersson A."/>
            <person name="Bertilsson S."/>
            <person name="Dopson M."/>
        </authorList>
    </citation>
    <scope>NUCLEOTIDE SEQUENCE</scope>
    <source>
        <strain evidence="1">MM415B02587</strain>
    </source>
</reference>
<keyword evidence="1" id="KW-0430">Lectin</keyword>
<proteinExistence type="predicted"/>
<dbReference type="AlphaFoldDB" id="A0A6M3L3F8"/>
<accession>A0A6M3L3F8</accession>
<organism evidence="1">
    <name type="scientific">viral metagenome</name>
    <dbReference type="NCBI Taxonomy" id="1070528"/>
    <lineage>
        <taxon>unclassified sequences</taxon>
        <taxon>metagenomes</taxon>
        <taxon>organismal metagenomes</taxon>
    </lineage>
</organism>
<sequence length="354" mass="37272">MPIINGVINEVRPRTVIGINGAAVPVVNGVQSTGVDKWRMAWNGNHFAPPEPGSVLWYPGVPGQGSVIQDFAESYADSGIDTDEELDDSETGVDCDADATTACPIGSIIVVDSEKMYVSATGTTLTVARGYNGTVAAAHSTNANIWVWIPKNGTIVNATWVQLPSGLPVLNFDGDDYVNIDVALNNLAATTKGTWMAWINLVDATPIATGTPITFGDTNATEYIFFGLLGTTGLLRGELAVAGTQKWQVTTDAVALSDGVYAHIALIQDGTSPILLVNGVQVAQTLGVQVDKTLWFSGCAGLDNGRIGCININSGGNTAFIVNGRKGLITLINTNLTVAQVLSIVQQERHLFNV</sequence>